<dbReference type="OrthoDB" id="2278077at2"/>
<feature type="transmembrane region" description="Helical" evidence="1">
    <location>
        <begin position="192"/>
        <end position="212"/>
    </location>
</feature>
<feature type="transmembrane region" description="Helical" evidence="1">
    <location>
        <begin position="86"/>
        <end position="104"/>
    </location>
</feature>
<feature type="transmembrane region" description="Helical" evidence="1">
    <location>
        <begin position="6"/>
        <end position="22"/>
    </location>
</feature>
<organism evidence="2 3">
    <name type="scientific">Companilactobacillus allii</name>
    <dbReference type="NCBI Taxonomy" id="1847728"/>
    <lineage>
        <taxon>Bacteria</taxon>
        <taxon>Bacillati</taxon>
        <taxon>Bacillota</taxon>
        <taxon>Bacilli</taxon>
        <taxon>Lactobacillales</taxon>
        <taxon>Lactobacillaceae</taxon>
        <taxon>Companilactobacillus</taxon>
    </lineage>
</organism>
<evidence type="ECO:0000313" key="2">
    <source>
        <dbReference type="EMBL" id="APX71973.1"/>
    </source>
</evidence>
<keyword evidence="1" id="KW-0472">Membrane</keyword>
<sequence length="350" mass="40096">MLFYSVNLVIFLIYSLFTNTYYKNHRAYFWLIFIHLTLLLGLRSSMVGTDTLQYVDFYLVQNSGFNGNGAMVYSAISNAIFNLTGGNYHVFLFVLSLATIFFVLKSIELLNNNENFMFLSIYIYLTFYFYFESFNIQRQMLAVAMTMFAMALLSRKKYIWSIIIFVLSIGIHSTAIFAIIGFVIWFMKKNKITFCLILGVSLLSNLFLNNLLNNFSQLFNHYQMYSDTVLSSGGGSLMLGIFLLLIVIIAMFLTDMSDDKVGGFVTFMTMIGAVLYIVGSKSQLIIRMADYFAVYSVVFIPQVLARLSRKFHRRYLYMVLVGLVLGVGLAIFYYKLGNNLGEVIPYGVFD</sequence>
<dbReference type="KEGG" id="lalw:BTM29_05110"/>
<protein>
    <recommendedName>
        <fullName evidence="4">EpsG family protein</fullName>
    </recommendedName>
</protein>
<accession>A0A1P8Q269</accession>
<dbReference type="Proteomes" id="UP000187499">
    <property type="component" value="Chromosome"/>
</dbReference>
<dbReference type="EMBL" id="CP019323">
    <property type="protein sequence ID" value="APX71973.1"/>
    <property type="molecule type" value="Genomic_DNA"/>
</dbReference>
<evidence type="ECO:0008006" key="4">
    <source>
        <dbReference type="Google" id="ProtNLM"/>
    </source>
</evidence>
<feature type="transmembrane region" description="Helical" evidence="1">
    <location>
        <begin position="261"/>
        <end position="278"/>
    </location>
</feature>
<evidence type="ECO:0000256" key="1">
    <source>
        <dbReference type="SAM" id="Phobius"/>
    </source>
</evidence>
<feature type="transmembrane region" description="Helical" evidence="1">
    <location>
        <begin position="116"/>
        <end position="131"/>
    </location>
</feature>
<keyword evidence="3" id="KW-1185">Reference proteome</keyword>
<proteinExistence type="predicted"/>
<dbReference type="AlphaFoldDB" id="A0A1P8Q269"/>
<dbReference type="STRING" id="1847728.BTM29_05110"/>
<keyword evidence="1" id="KW-1133">Transmembrane helix</keyword>
<feature type="transmembrane region" description="Helical" evidence="1">
    <location>
        <begin position="158"/>
        <end position="185"/>
    </location>
</feature>
<name>A0A1P8Q269_9LACO</name>
<dbReference type="RefSeq" id="WP_076614477.1">
    <property type="nucleotide sequence ID" value="NZ_CP019323.1"/>
</dbReference>
<feature type="transmembrane region" description="Helical" evidence="1">
    <location>
        <begin position="27"/>
        <end position="46"/>
    </location>
</feature>
<feature type="transmembrane region" description="Helical" evidence="1">
    <location>
        <begin position="232"/>
        <end position="254"/>
    </location>
</feature>
<evidence type="ECO:0000313" key="3">
    <source>
        <dbReference type="Proteomes" id="UP000187499"/>
    </source>
</evidence>
<dbReference type="Pfam" id="PF14897">
    <property type="entry name" value="EpsG"/>
    <property type="match status" value="1"/>
</dbReference>
<gene>
    <name evidence="2" type="ORF">BTM29_05110</name>
</gene>
<dbReference type="InterPro" id="IPR049458">
    <property type="entry name" value="EpsG-like"/>
</dbReference>
<reference evidence="3" key="1">
    <citation type="submission" date="2016-12" db="EMBL/GenBank/DDBJ databases">
        <authorList>
            <person name="Jung M.Y."/>
            <person name="Lee S.H."/>
        </authorList>
    </citation>
    <scope>NUCLEOTIDE SEQUENCE [LARGE SCALE GENOMIC DNA]</scope>
    <source>
        <strain evidence="3">WiKim39</strain>
    </source>
</reference>
<keyword evidence="1" id="KW-0812">Transmembrane</keyword>
<feature type="transmembrane region" description="Helical" evidence="1">
    <location>
        <begin position="315"/>
        <end position="334"/>
    </location>
</feature>